<dbReference type="GO" id="GO:0005509">
    <property type="term" value="F:calcium ion binding"/>
    <property type="evidence" value="ECO:0007669"/>
    <property type="project" value="InterPro"/>
</dbReference>
<feature type="compositionally biased region" description="Basic and acidic residues" evidence="1">
    <location>
        <begin position="65"/>
        <end position="82"/>
    </location>
</feature>
<gene>
    <name evidence="3" type="ORF">FCU45_06150</name>
</gene>
<accession>A0A4U2Z5Y5</accession>
<reference evidence="3 4" key="1">
    <citation type="submission" date="2019-04" db="EMBL/GenBank/DDBJ databases">
        <title>Sulfurimonas crateris sp. nov. a facultative anaerobic sulfur-oxidizing chemolithautotrophic bacterium isolated from a terrestrial mud vulcano.</title>
        <authorList>
            <person name="Ratnikova N.M."/>
            <person name="Slobodkin A.I."/>
            <person name="Merkel A.Y."/>
            <person name="Novikov A."/>
            <person name="Bonch-Osmolovskaya E.A."/>
            <person name="Slobodkina G.B."/>
        </authorList>
    </citation>
    <scope>NUCLEOTIDE SEQUENCE [LARGE SCALE GENOMIC DNA]</scope>
    <source>
        <strain evidence="3 4">SN118</strain>
    </source>
</reference>
<dbReference type="PROSITE" id="PS50222">
    <property type="entry name" value="EF_HAND_2"/>
    <property type="match status" value="1"/>
</dbReference>
<feature type="compositionally biased region" description="Basic and acidic residues" evidence="1">
    <location>
        <begin position="108"/>
        <end position="118"/>
    </location>
</feature>
<proteinExistence type="predicted"/>
<feature type="region of interest" description="Disordered" evidence="1">
    <location>
        <begin position="99"/>
        <end position="118"/>
    </location>
</feature>
<sequence>MCYNAFNTKPKEYAMKMFSKHVGLSLVALSLLLVAPVSVLAQNGGRDMPSFKSFDLNGDGTLTESELHEAREKRVQERKDDGRMLRNVKEHYEFSRMDANEDGLVNQKEFEDHQTRRR</sequence>
<protein>
    <submittedName>
        <fullName evidence="3">EF-hand domain-containing protein</fullName>
    </submittedName>
</protein>
<keyword evidence="4" id="KW-1185">Reference proteome</keyword>
<evidence type="ECO:0000256" key="1">
    <source>
        <dbReference type="SAM" id="MobiDB-lite"/>
    </source>
</evidence>
<feature type="domain" description="EF-hand" evidence="2">
    <location>
        <begin position="51"/>
        <end position="77"/>
    </location>
</feature>
<dbReference type="Pfam" id="PF13499">
    <property type="entry name" value="EF-hand_7"/>
    <property type="match status" value="1"/>
</dbReference>
<dbReference type="Proteomes" id="UP000309561">
    <property type="component" value="Unassembled WGS sequence"/>
</dbReference>
<feature type="region of interest" description="Disordered" evidence="1">
    <location>
        <begin position="62"/>
        <end position="82"/>
    </location>
</feature>
<dbReference type="Gene3D" id="1.10.238.10">
    <property type="entry name" value="EF-hand"/>
    <property type="match status" value="1"/>
</dbReference>
<dbReference type="OrthoDB" id="5349073at2"/>
<evidence type="ECO:0000259" key="2">
    <source>
        <dbReference type="PROSITE" id="PS50222"/>
    </source>
</evidence>
<dbReference type="EMBL" id="SZPX01000004">
    <property type="protein sequence ID" value="TKI69637.1"/>
    <property type="molecule type" value="Genomic_DNA"/>
</dbReference>
<organism evidence="3 4">
    <name type="scientific">Sulfurimonas crateris</name>
    <dbReference type="NCBI Taxonomy" id="2574727"/>
    <lineage>
        <taxon>Bacteria</taxon>
        <taxon>Pseudomonadati</taxon>
        <taxon>Campylobacterota</taxon>
        <taxon>Epsilonproteobacteria</taxon>
        <taxon>Campylobacterales</taxon>
        <taxon>Sulfurimonadaceae</taxon>
        <taxon>Sulfurimonas</taxon>
    </lineage>
</organism>
<dbReference type="InterPro" id="IPR018247">
    <property type="entry name" value="EF_Hand_1_Ca_BS"/>
</dbReference>
<evidence type="ECO:0000313" key="3">
    <source>
        <dbReference type="EMBL" id="TKI69637.1"/>
    </source>
</evidence>
<evidence type="ECO:0000313" key="4">
    <source>
        <dbReference type="Proteomes" id="UP000309561"/>
    </source>
</evidence>
<comment type="caution">
    <text evidence="3">The sequence shown here is derived from an EMBL/GenBank/DDBJ whole genome shotgun (WGS) entry which is preliminary data.</text>
</comment>
<name>A0A4U2Z5Y5_9BACT</name>
<dbReference type="PROSITE" id="PS00018">
    <property type="entry name" value="EF_HAND_1"/>
    <property type="match status" value="2"/>
</dbReference>
<dbReference type="InterPro" id="IPR011992">
    <property type="entry name" value="EF-hand-dom_pair"/>
</dbReference>
<dbReference type="InterPro" id="IPR002048">
    <property type="entry name" value="EF_hand_dom"/>
</dbReference>
<dbReference type="AlphaFoldDB" id="A0A4U2Z5Y5"/>
<dbReference type="SUPFAM" id="SSF47473">
    <property type="entry name" value="EF-hand"/>
    <property type="match status" value="1"/>
</dbReference>